<organism evidence="4 5">
    <name type="scientific">Xanthomonas boreopolis</name>
    <dbReference type="NCBI Taxonomy" id="86183"/>
    <lineage>
        <taxon>Bacteria</taxon>
        <taxon>Pseudomonadati</taxon>
        <taxon>Pseudomonadota</taxon>
        <taxon>Gammaproteobacteria</taxon>
        <taxon>Lysobacterales</taxon>
        <taxon>Lysobacteraceae</taxon>
        <taxon>Xanthomonas</taxon>
    </lineage>
</organism>
<keyword evidence="5" id="KW-1185">Reference proteome</keyword>
<feature type="transmembrane region" description="Helical" evidence="3">
    <location>
        <begin position="74"/>
        <end position="96"/>
    </location>
</feature>
<feature type="compositionally biased region" description="Low complexity" evidence="2">
    <location>
        <begin position="249"/>
        <end position="263"/>
    </location>
</feature>
<dbReference type="EMBL" id="BNBA01000046">
    <property type="protein sequence ID" value="GHH60495.1"/>
    <property type="molecule type" value="Genomic_DNA"/>
</dbReference>
<keyword evidence="3" id="KW-0472">Membrane</keyword>
<evidence type="ECO:0000256" key="3">
    <source>
        <dbReference type="SAM" id="Phobius"/>
    </source>
</evidence>
<dbReference type="RefSeq" id="WP_434030048.1">
    <property type="nucleotide sequence ID" value="NZ_BNBA01000046.1"/>
</dbReference>
<feature type="region of interest" description="Disordered" evidence="2">
    <location>
        <begin position="201"/>
        <end position="265"/>
    </location>
</feature>
<feature type="coiled-coil region" evidence="1">
    <location>
        <begin position="165"/>
        <end position="196"/>
    </location>
</feature>
<evidence type="ECO:0000313" key="5">
    <source>
        <dbReference type="Proteomes" id="UP000623958"/>
    </source>
</evidence>
<keyword evidence="3" id="KW-0812">Transmembrane</keyword>
<protein>
    <submittedName>
        <fullName evidence="4">Uncharacterized protein</fullName>
    </submittedName>
</protein>
<reference evidence="4" key="1">
    <citation type="journal article" date="2014" name="Int. J. Syst. Evol. Microbiol.">
        <title>Complete genome sequence of Corynebacterium casei LMG S-19264T (=DSM 44701T), isolated from a smear-ripened cheese.</title>
        <authorList>
            <consortium name="US DOE Joint Genome Institute (JGI-PGF)"/>
            <person name="Walter F."/>
            <person name="Albersmeier A."/>
            <person name="Kalinowski J."/>
            <person name="Ruckert C."/>
        </authorList>
    </citation>
    <scope>NUCLEOTIDE SEQUENCE</scope>
    <source>
        <strain evidence="4">JCM 13306</strain>
    </source>
</reference>
<evidence type="ECO:0000313" key="4">
    <source>
        <dbReference type="EMBL" id="GHH60495.1"/>
    </source>
</evidence>
<comment type="caution">
    <text evidence="4">The sequence shown here is derived from an EMBL/GenBank/DDBJ whole genome shotgun (WGS) entry which is preliminary data.</text>
</comment>
<accession>A0A919FC47</accession>
<gene>
    <name evidence="4" type="ORF">GCM10009090_35940</name>
</gene>
<evidence type="ECO:0000256" key="1">
    <source>
        <dbReference type="SAM" id="Coils"/>
    </source>
</evidence>
<evidence type="ECO:0000256" key="2">
    <source>
        <dbReference type="SAM" id="MobiDB-lite"/>
    </source>
</evidence>
<sequence>MSANVALQKAEDDTLAEILSWVQEVVEGRGNSAAQMIVTVVLGCVPYVGQAIDAYNILRSLYALTKAPSDANNWIGLVLSLVALVPLFGDALKNVFMMMRNGKKMGRILDSLPNKVRGNVEKWFRELNWVQYTRELSRSVDDILAGMIDVLEYQVTRWVLGRQGVQRLIRQLDDLKQMAARKIDEAMDSLRQLHQQALRDPLPSTAGHAPALPGRALNARPTPGTQAPTTVRRTTAGTDTPASGTATASKRQSQRSTQNRTQTGVSGEHIADYYFVRRQRSREKVSHQGVLFEMRQPGHTGIDHVWHGNRLPHGYRVSDTKGTAGAFHKLETAKAVWEALEYGIDAYLGDEEEAKARGAVNSKSTRSGKQMSHRWIADRIDKCGLLSQHQAALEPKVRAWERNYFKLGTTTTRDSDGQRQRALVKCPYDRSIITVVGPNLNQHDRARGGVSGRCAKPAASHQIGTEFVLPNTILLE</sequence>
<keyword evidence="1" id="KW-0175">Coiled coil</keyword>
<proteinExistence type="predicted"/>
<keyword evidence="3" id="KW-1133">Transmembrane helix</keyword>
<dbReference type="InterPro" id="IPR049802">
    <property type="entry name" value="RhsC-like_FIX"/>
</dbReference>
<dbReference type="CDD" id="cd20746">
    <property type="entry name" value="FIX_Ntox15_NUC_DUF4112_RhsA-like"/>
    <property type="match status" value="1"/>
</dbReference>
<dbReference type="Proteomes" id="UP000623958">
    <property type="component" value="Unassembled WGS sequence"/>
</dbReference>
<feature type="compositionally biased region" description="Low complexity" evidence="2">
    <location>
        <begin position="227"/>
        <end position="241"/>
    </location>
</feature>
<dbReference type="AlphaFoldDB" id="A0A919FC47"/>
<reference evidence="4" key="2">
    <citation type="submission" date="2020-09" db="EMBL/GenBank/DDBJ databases">
        <authorList>
            <person name="Sun Q."/>
            <person name="Ohkuma M."/>
        </authorList>
    </citation>
    <scope>NUCLEOTIDE SEQUENCE</scope>
    <source>
        <strain evidence="4">JCM 13306</strain>
    </source>
</reference>
<name>A0A919FC47_9XANT</name>